<organism evidence="1 2">
    <name type="scientific">Enterococcus mundtii</name>
    <dbReference type="NCBI Taxonomy" id="53346"/>
    <lineage>
        <taxon>Bacteria</taxon>
        <taxon>Bacillati</taxon>
        <taxon>Bacillota</taxon>
        <taxon>Bacilli</taxon>
        <taxon>Lactobacillales</taxon>
        <taxon>Enterococcaceae</taxon>
        <taxon>Enterococcus</taxon>
    </lineage>
</organism>
<reference evidence="1 2" key="1">
    <citation type="journal article" date="2018" name="Pathog. Dis.">
        <title>Whole-genome sequencing based characterization of antimicrobial resistance in Enterococcus.</title>
        <authorList>
            <person name="Tyson G."/>
        </authorList>
    </citation>
    <scope>NUCLEOTIDE SEQUENCE [LARGE SCALE GENOMIC DNA]</scope>
    <source>
        <strain evidence="1 2">CVM N55263</strain>
    </source>
</reference>
<accession>A0A2S7RQD4</accession>
<dbReference type="EMBL" id="PUAP01000040">
    <property type="protein sequence ID" value="PQF21804.1"/>
    <property type="molecule type" value="Genomic_DNA"/>
</dbReference>
<gene>
    <name evidence="1" type="ORF">CUS89_12720</name>
</gene>
<dbReference type="Proteomes" id="UP000237934">
    <property type="component" value="Unassembled WGS sequence"/>
</dbReference>
<name>A0A2S7RQD4_ENTMU</name>
<sequence>MDYHTKKFLGLTDENIIFPINWLSEKKEGDITSQVIHGGLDYTPVCCTKCGIKSKGQVIKYVLSKPPFDYCRFIQTKLP</sequence>
<dbReference type="AlphaFoldDB" id="A0A2S7RQD4"/>
<evidence type="ECO:0000313" key="2">
    <source>
        <dbReference type="Proteomes" id="UP000237934"/>
    </source>
</evidence>
<evidence type="ECO:0000313" key="1">
    <source>
        <dbReference type="EMBL" id="PQF21804.1"/>
    </source>
</evidence>
<proteinExistence type="predicted"/>
<protein>
    <submittedName>
        <fullName evidence="1">Transposase</fullName>
    </submittedName>
</protein>
<comment type="caution">
    <text evidence="1">The sequence shown here is derived from an EMBL/GenBank/DDBJ whole genome shotgun (WGS) entry which is preliminary data.</text>
</comment>
<dbReference type="RefSeq" id="WP_104872398.1">
    <property type="nucleotide sequence ID" value="NZ_PUAP01000040.1"/>
</dbReference>